<accession>A0ABU5NCW5</accession>
<evidence type="ECO:0000313" key="8">
    <source>
        <dbReference type="EMBL" id="MEA0971026.1"/>
    </source>
</evidence>
<feature type="transmembrane region" description="Helical" evidence="6">
    <location>
        <begin position="101"/>
        <end position="122"/>
    </location>
</feature>
<evidence type="ECO:0000256" key="5">
    <source>
        <dbReference type="ARBA" id="ARBA00023136"/>
    </source>
</evidence>
<reference evidence="8 9" key="1">
    <citation type="submission" date="2023-03" db="EMBL/GenBank/DDBJ databases">
        <title>Host association and intracellularity evolved multiple times independently in the Rickettsiales.</title>
        <authorList>
            <person name="Castelli M."/>
            <person name="Nardi T."/>
            <person name="Gammuto L."/>
            <person name="Bellinzona G."/>
            <person name="Sabaneyeva E."/>
            <person name="Potekhin A."/>
            <person name="Serra V."/>
            <person name="Petroni G."/>
            <person name="Sassera D."/>
        </authorList>
    </citation>
    <scope>NUCLEOTIDE SEQUENCE [LARGE SCALE GENOMIC DNA]</scope>
    <source>
        <strain evidence="8 9">Sr 2-6</strain>
    </source>
</reference>
<gene>
    <name evidence="8" type="ORF">Megvenef_00997</name>
</gene>
<dbReference type="RefSeq" id="WP_322776925.1">
    <property type="nucleotide sequence ID" value="NZ_JARJFB010000071.1"/>
</dbReference>
<evidence type="ECO:0000256" key="6">
    <source>
        <dbReference type="SAM" id="Phobius"/>
    </source>
</evidence>
<dbReference type="Proteomes" id="UP001291687">
    <property type="component" value="Unassembled WGS sequence"/>
</dbReference>
<organism evidence="8 9">
    <name type="scientific">Candidatus Megaera venefica</name>
    <dbReference type="NCBI Taxonomy" id="2055910"/>
    <lineage>
        <taxon>Bacteria</taxon>
        <taxon>Pseudomonadati</taxon>
        <taxon>Pseudomonadota</taxon>
        <taxon>Alphaproteobacteria</taxon>
        <taxon>Rickettsiales</taxon>
        <taxon>Rickettsiaceae</taxon>
        <taxon>Candidatus Megaera</taxon>
    </lineage>
</organism>
<keyword evidence="9" id="KW-1185">Reference proteome</keyword>
<dbReference type="PANTHER" id="PTHR38459:SF1">
    <property type="entry name" value="PROPHAGE BACTOPRENOL-LINKED GLUCOSE TRANSLOCASE HOMOLOG"/>
    <property type="match status" value="1"/>
</dbReference>
<comment type="subcellular location">
    <subcellularLocation>
        <location evidence="1">Membrane</location>
        <topology evidence="1">Multi-pass membrane protein</topology>
    </subcellularLocation>
</comment>
<proteinExistence type="inferred from homology"/>
<keyword evidence="4 6" id="KW-1133">Transmembrane helix</keyword>
<keyword evidence="5 6" id="KW-0472">Membrane</keyword>
<feature type="transmembrane region" description="Helical" evidence="6">
    <location>
        <begin position="34"/>
        <end position="54"/>
    </location>
</feature>
<dbReference type="InterPro" id="IPR051401">
    <property type="entry name" value="GtrA_CellWall_Glycosyl"/>
</dbReference>
<sequence length="125" mass="14325">MAIKKQFLKFIVVGFFSTTVNYSFFYLLYEFLGIYYLTAAATGFIAGVLAGYGFNKKWTFGIKETTQNYVYKYYIIYVVSLILSMFLLEFLVSQIGLTPEIANLLTIGFTTITNFIGIKAWVFKV</sequence>
<dbReference type="EMBL" id="JARJFB010000071">
    <property type="protein sequence ID" value="MEA0971026.1"/>
    <property type="molecule type" value="Genomic_DNA"/>
</dbReference>
<feature type="transmembrane region" description="Helical" evidence="6">
    <location>
        <begin position="7"/>
        <end position="28"/>
    </location>
</feature>
<dbReference type="PANTHER" id="PTHR38459">
    <property type="entry name" value="PROPHAGE BACTOPRENOL-LINKED GLUCOSE TRANSLOCASE HOMOLOG"/>
    <property type="match status" value="1"/>
</dbReference>
<feature type="transmembrane region" description="Helical" evidence="6">
    <location>
        <begin position="74"/>
        <end position="95"/>
    </location>
</feature>
<feature type="domain" description="GtrA/DPMS transmembrane" evidence="7">
    <location>
        <begin position="9"/>
        <end position="123"/>
    </location>
</feature>
<evidence type="ECO:0000259" key="7">
    <source>
        <dbReference type="Pfam" id="PF04138"/>
    </source>
</evidence>
<protein>
    <submittedName>
        <fullName evidence="8">GtrA family protein</fullName>
    </submittedName>
</protein>
<evidence type="ECO:0000256" key="4">
    <source>
        <dbReference type="ARBA" id="ARBA00022989"/>
    </source>
</evidence>
<dbReference type="Pfam" id="PF04138">
    <property type="entry name" value="GtrA_DPMS_TM"/>
    <property type="match status" value="1"/>
</dbReference>
<evidence type="ECO:0000313" key="9">
    <source>
        <dbReference type="Proteomes" id="UP001291687"/>
    </source>
</evidence>
<evidence type="ECO:0000256" key="2">
    <source>
        <dbReference type="ARBA" id="ARBA00009399"/>
    </source>
</evidence>
<evidence type="ECO:0000256" key="3">
    <source>
        <dbReference type="ARBA" id="ARBA00022692"/>
    </source>
</evidence>
<comment type="caution">
    <text evidence="8">The sequence shown here is derived from an EMBL/GenBank/DDBJ whole genome shotgun (WGS) entry which is preliminary data.</text>
</comment>
<dbReference type="InterPro" id="IPR007267">
    <property type="entry name" value="GtrA_DPMS_TM"/>
</dbReference>
<evidence type="ECO:0000256" key="1">
    <source>
        <dbReference type="ARBA" id="ARBA00004141"/>
    </source>
</evidence>
<name>A0ABU5NCW5_9RICK</name>
<keyword evidence="3 6" id="KW-0812">Transmembrane</keyword>
<comment type="similarity">
    <text evidence="2">Belongs to the GtrA family.</text>
</comment>